<evidence type="ECO:0000256" key="1">
    <source>
        <dbReference type="ARBA" id="ARBA00008834"/>
    </source>
</evidence>
<dbReference type="Proteomes" id="UP000275401">
    <property type="component" value="Unassembled WGS sequence"/>
</dbReference>
<dbReference type="Pfam" id="PF00295">
    <property type="entry name" value="Glyco_hydro_28"/>
    <property type="match status" value="1"/>
</dbReference>
<keyword evidence="10" id="KW-0732">Signal</keyword>
<dbReference type="PROSITE" id="PS51318">
    <property type="entry name" value="TAT"/>
    <property type="match status" value="1"/>
</dbReference>
<feature type="signal peptide" evidence="10">
    <location>
        <begin position="1"/>
        <end position="30"/>
    </location>
</feature>
<name>A0A3M8VNK2_9ACTN</name>
<evidence type="ECO:0000256" key="3">
    <source>
        <dbReference type="ARBA" id="ARBA00022801"/>
    </source>
</evidence>
<evidence type="ECO:0000256" key="6">
    <source>
        <dbReference type="ARBA" id="ARBA00023295"/>
    </source>
</evidence>
<accession>A0A3M8VNK2</accession>
<dbReference type="EMBL" id="RIBZ01000322">
    <property type="protein sequence ID" value="RNG18021.1"/>
    <property type="molecule type" value="Genomic_DNA"/>
</dbReference>
<comment type="caution">
    <text evidence="11">The sequence shown here is derived from an EMBL/GenBank/DDBJ whole genome shotgun (WGS) entry which is preliminary data.</text>
</comment>
<dbReference type="InterPro" id="IPR006311">
    <property type="entry name" value="TAT_signal"/>
</dbReference>
<comment type="function">
    <text evidence="8">Pectinolytic enzyme involved in the degradation of xylogalacturonan (xga), a galacturonan backbone heavily substituted with xylose, and which is one important component of the hairy regions of pectin. Activity requires a galacturonic acid backbone substituted with xylose.</text>
</comment>
<keyword evidence="12" id="KW-1185">Reference proteome</keyword>
<keyword evidence="3 9" id="KW-0378">Hydrolase</keyword>
<gene>
    <name evidence="11" type="ORF">EEJ42_28570</name>
</gene>
<reference evidence="11 12" key="1">
    <citation type="submission" date="2018-11" db="EMBL/GenBank/DDBJ databases">
        <title>The Potential of Streptomyces as Biocontrol Agents against the Tomato grey mould, Botrytis cinerea (Gray mold) Frontiers in Microbiology.</title>
        <authorList>
            <person name="Li D."/>
        </authorList>
    </citation>
    <scope>NUCLEOTIDE SEQUENCE [LARGE SCALE GENOMIC DNA]</scope>
    <source>
        <strain evidence="11 12">NEAU-LD23</strain>
    </source>
</reference>
<dbReference type="RefSeq" id="WP_123104379.1">
    <property type="nucleotide sequence ID" value="NZ_RIBZ01000322.1"/>
</dbReference>
<dbReference type="GO" id="GO:0004650">
    <property type="term" value="F:polygalacturonase activity"/>
    <property type="evidence" value="ECO:0007669"/>
    <property type="project" value="InterPro"/>
</dbReference>
<organism evidence="11 12">
    <name type="scientific">Streptomyces botrytidirepellens</name>
    <dbReference type="NCBI Taxonomy" id="2486417"/>
    <lineage>
        <taxon>Bacteria</taxon>
        <taxon>Bacillati</taxon>
        <taxon>Actinomycetota</taxon>
        <taxon>Actinomycetes</taxon>
        <taxon>Kitasatosporales</taxon>
        <taxon>Streptomycetaceae</taxon>
        <taxon>Streptomyces</taxon>
    </lineage>
</organism>
<dbReference type="InterPro" id="IPR000743">
    <property type="entry name" value="Glyco_hydro_28"/>
</dbReference>
<dbReference type="Gene3D" id="2.160.20.10">
    <property type="entry name" value="Single-stranded right-handed beta-helix, Pectin lyase-like"/>
    <property type="match status" value="1"/>
</dbReference>
<evidence type="ECO:0000256" key="5">
    <source>
        <dbReference type="ARBA" id="ARBA00023277"/>
    </source>
</evidence>
<comment type="similarity">
    <text evidence="1 9">Belongs to the glycosyl hydrolase 28 family.</text>
</comment>
<evidence type="ECO:0000256" key="2">
    <source>
        <dbReference type="ARBA" id="ARBA00022737"/>
    </source>
</evidence>
<evidence type="ECO:0000256" key="8">
    <source>
        <dbReference type="ARBA" id="ARBA00037278"/>
    </source>
</evidence>
<evidence type="ECO:0000256" key="9">
    <source>
        <dbReference type="RuleBase" id="RU361169"/>
    </source>
</evidence>
<evidence type="ECO:0000313" key="12">
    <source>
        <dbReference type="Proteomes" id="UP000275401"/>
    </source>
</evidence>
<evidence type="ECO:0000256" key="10">
    <source>
        <dbReference type="SAM" id="SignalP"/>
    </source>
</evidence>
<dbReference type="GO" id="GO:0000272">
    <property type="term" value="P:polysaccharide catabolic process"/>
    <property type="evidence" value="ECO:0007669"/>
    <property type="project" value="UniProtKB-KW"/>
</dbReference>
<evidence type="ECO:0000256" key="7">
    <source>
        <dbReference type="ARBA" id="ARBA00023326"/>
    </source>
</evidence>
<dbReference type="PANTHER" id="PTHR31736">
    <property type="match status" value="1"/>
</dbReference>
<keyword evidence="4" id="KW-0325">Glycoprotein</keyword>
<sequence>MNPPLSRRATLQAAGATVLAAGLTGATATAATAARAGETGGAARLVTYPVPEGAPVKTDSFTVKVRTPGGRWRRLGTYLATLNLVDTTTGSGRQQNSTLAYFDFSGGVEIEVTCLKGGVETVRIRPDSYGITPEVRGNTARFRLTEPRNLIVQADDRIFDCLHLLARPLETDRPAADDPDVIHFGPGVHTTPSGTLAVPSGKTVHLDGGAVLKARVIFKDVENAGLTGRGVIHAAPGGGATVEGSKHITVGAVTMLNPGGYAVTIGESEHITLSGMAAFSSKGNGDGIDVFSSSDVTIDGVFMRNADDCVAIYAHRWDYYGDTRNITVKNSTLWADVAHPINVGTHGNSDAPEVLENLTFSNLDICDHREPQTGYQGCIALNAGDSNLIRNVRIDGVRVEDFRQGQLIHLRVMYNTKYNTSVGRGIEDVYVKDLSYRGTHGSPCLLLGYDAEHAIRHVTFENLVVGGTVIADSMRKPTWYAAADFVPMHVNEHVTNLRFLTAAEAAAS</sequence>
<protein>
    <submittedName>
        <fullName evidence="11">Endo-polygalacturonase</fullName>
    </submittedName>
</protein>
<keyword evidence="5" id="KW-0119">Carbohydrate metabolism</keyword>
<proteinExistence type="inferred from homology"/>
<dbReference type="PANTHER" id="PTHR31736:SF9">
    <property type="entry name" value="ENDO-XYLOGALACTURONAN HYDROLASE A-RELATED"/>
    <property type="match status" value="1"/>
</dbReference>
<dbReference type="SUPFAM" id="SSF51126">
    <property type="entry name" value="Pectin lyase-like"/>
    <property type="match status" value="1"/>
</dbReference>
<evidence type="ECO:0000256" key="4">
    <source>
        <dbReference type="ARBA" id="ARBA00023180"/>
    </source>
</evidence>
<keyword evidence="2" id="KW-0677">Repeat</keyword>
<keyword evidence="6 9" id="KW-0326">Glycosidase</keyword>
<evidence type="ECO:0000313" key="11">
    <source>
        <dbReference type="EMBL" id="RNG18021.1"/>
    </source>
</evidence>
<dbReference type="InterPro" id="IPR012334">
    <property type="entry name" value="Pectin_lyas_fold"/>
</dbReference>
<keyword evidence="7" id="KW-0624">Polysaccharide degradation</keyword>
<dbReference type="InterPro" id="IPR011050">
    <property type="entry name" value="Pectin_lyase_fold/virulence"/>
</dbReference>
<feature type="chain" id="PRO_5018184459" evidence="10">
    <location>
        <begin position="31"/>
        <end position="508"/>
    </location>
</feature>
<dbReference type="AlphaFoldDB" id="A0A3M8VNK2"/>